<gene>
    <name evidence="3" type="ORF">CmeUKMEL1_09710</name>
</gene>
<evidence type="ECO:0000313" key="4">
    <source>
        <dbReference type="Proteomes" id="UP000236928"/>
    </source>
</evidence>
<name>A0A2P4Z1J8_9CRYT</name>
<dbReference type="GO" id="GO:0005739">
    <property type="term" value="C:mitochondrion"/>
    <property type="evidence" value="ECO:0007669"/>
    <property type="project" value="TreeGrafter"/>
</dbReference>
<dbReference type="InterPro" id="IPR001375">
    <property type="entry name" value="Peptidase_S9_cat"/>
</dbReference>
<dbReference type="GO" id="GO:0008474">
    <property type="term" value="F:palmitoyl-(protein) hydrolase activity"/>
    <property type="evidence" value="ECO:0007669"/>
    <property type="project" value="TreeGrafter"/>
</dbReference>
<dbReference type="AlphaFoldDB" id="A0A2P4Z1J8"/>
<dbReference type="InterPro" id="IPR052382">
    <property type="entry name" value="ABHD10_acyl-thioesterase"/>
</dbReference>
<dbReference type="PANTHER" id="PTHR16138:SF7">
    <property type="entry name" value="PALMITOYL-PROTEIN THIOESTERASE ABHD10, MITOCHONDRIAL"/>
    <property type="match status" value="1"/>
</dbReference>
<dbReference type="Gene3D" id="3.40.50.1820">
    <property type="entry name" value="alpha/beta hydrolase"/>
    <property type="match status" value="1"/>
</dbReference>
<dbReference type="PANTHER" id="PTHR16138">
    <property type="entry name" value="MYCOPHENOLIC ACID ACYL-GLUCURONIDE ESTERASE, MITOCHONDRIAL"/>
    <property type="match status" value="1"/>
</dbReference>
<sequence length="535" mass="62774">MEIFSDNSKYISDLKKLTFEADKIIQQHQQLIELDINLNINRESLSALRREYSQINQSKKNNKAITLQGLEYSQFDISNKLLKLGDFFITTSNYIIHKYLLSEKKAISDLIEQVREERYRQVERFLNRHPNIPESSLSELSFIISSAKKDKSKFNLDNNNSNKISQDIKLLIKHFDMSQNFKNLLRINGIFTYVESNFSITKYLTQDNNDLQNQVLIYIYNHGFPDYSVDYDYNENTIEFQLIDSFLCHYEAYKLEIIKDFTDENIKLSRFCGKMRDICLSENHINKLKEKSQIDKFLFVSFNTNGIGKLSQRGEFYDKTLTKDMNDIETIVECFSNILFKNSKLIMIGISTGAFLTFSYSTNYTRKNIKCENEYFISNKNLIGIICIACVDNIPESYKLDFNNEQLNEFNELGYTIINTKIPIVNINHINKIKDDIKLISRDYLESYNIFPRYSFLLENKEKVINCPILLIHGTDDQSVPFQMSLNLLNLNNNCNNKNKYLRLLKINNGNHLLTNSKHIKKAQNEISNFVFEIL</sequence>
<dbReference type="SUPFAM" id="SSF53474">
    <property type="entry name" value="alpha/beta-Hydrolases"/>
    <property type="match status" value="1"/>
</dbReference>
<dbReference type="VEuPathDB" id="CryptoDB:CmeUKMEL1_09710"/>
<dbReference type="Pfam" id="PF00326">
    <property type="entry name" value="Peptidase_S9"/>
    <property type="match status" value="1"/>
</dbReference>
<protein>
    <submittedName>
        <fullName evidence="3">Prolyl oligopeptidase family protein</fullName>
    </submittedName>
</protein>
<proteinExistence type="predicted"/>
<dbReference type="GO" id="GO:0006508">
    <property type="term" value="P:proteolysis"/>
    <property type="evidence" value="ECO:0007669"/>
    <property type="project" value="InterPro"/>
</dbReference>
<dbReference type="OrthoDB" id="431885at2759"/>
<organism evidence="3 4">
    <name type="scientific">Cryptosporidium meleagridis</name>
    <dbReference type="NCBI Taxonomy" id="93969"/>
    <lineage>
        <taxon>Eukaryota</taxon>
        <taxon>Sar</taxon>
        <taxon>Alveolata</taxon>
        <taxon>Apicomplexa</taxon>
        <taxon>Conoidasida</taxon>
        <taxon>Coccidia</taxon>
        <taxon>Eucoccidiorida</taxon>
        <taxon>Eimeriorina</taxon>
        <taxon>Cryptosporidiidae</taxon>
        <taxon>Cryptosporidium</taxon>
    </lineage>
</organism>
<dbReference type="InterPro" id="IPR029058">
    <property type="entry name" value="AB_hydrolase_fold"/>
</dbReference>
<dbReference type="GO" id="GO:0004553">
    <property type="term" value="F:hydrolase activity, hydrolyzing O-glycosyl compounds"/>
    <property type="evidence" value="ECO:0007669"/>
    <property type="project" value="TreeGrafter"/>
</dbReference>
<evidence type="ECO:0000259" key="2">
    <source>
        <dbReference type="Pfam" id="PF00326"/>
    </source>
</evidence>
<dbReference type="GO" id="GO:0008236">
    <property type="term" value="F:serine-type peptidase activity"/>
    <property type="evidence" value="ECO:0007669"/>
    <property type="project" value="InterPro"/>
</dbReference>
<accession>A0A2P4Z1J8</accession>
<keyword evidence="1" id="KW-0378">Hydrolase</keyword>
<reference evidence="3 4" key="1">
    <citation type="submission" date="2014-04" db="EMBL/GenBank/DDBJ databases">
        <title>Comparative Genomics of Cryptosporidium Species.</title>
        <authorList>
            <person name="Silva J.C."/>
            <person name="Su Q."/>
            <person name="Chalmers R."/>
            <person name="Chibucos M.C."/>
            <person name="Elwin K."/>
            <person name="Godinez A."/>
            <person name="Guo F."/>
            <person name="Huynh K."/>
            <person name="Orvis J."/>
            <person name="Ott S."/>
            <person name="Sadzewicz L."/>
            <person name="Sengamalay N."/>
            <person name="Shetty A."/>
            <person name="Sun M."/>
            <person name="Tallon L."/>
            <person name="Xiao L."/>
            <person name="Zhang H."/>
            <person name="Fraser C.M."/>
            <person name="Zhu G."/>
            <person name="Kissinger J."/>
            <person name="Widmer G."/>
        </authorList>
    </citation>
    <scope>NUCLEOTIDE SEQUENCE [LARGE SCALE GENOMIC DNA]</scope>
    <source>
        <strain evidence="3 4">UKMEL1</strain>
    </source>
</reference>
<evidence type="ECO:0000256" key="1">
    <source>
        <dbReference type="ARBA" id="ARBA00022801"/>
    </source>
</evidence>
<evidence type="ECO:0000313" key="3">
    <source>
        <dbReference type="EMBL" id="POM83901.1"/>
    </source>
</evidence>
<dbReference type="Proteomes" id="UP000236928">
    <property type="component" value="Unassembled WGS sequence"/>
</dbReference>
<keyword evidence="4" id="KW-1185">Reference proteome</keyword>
<feature type="domain" description="Peptidase S9 prolyl oligopeptidase catalytic" evidence="2">
    <location>
        <begin position="446"/>
        <end position="533"/>
    </location>
</feature>
<comment type="caution">
    <text evidence="3">The sequence shown here is derived from an EMBL/GenBank/DDBJ whole genome shotgun (WGS) entry which is preliminary data.</text>
</comment>
<dbReference type="EMBL" id="JIBK01000026">
    <property type="protein sequence ID" value="POM83901.1"/>
    <property type="molecule type" value="Genomic_DNA"/>
</dbReference>